<protein>
    <submittedName>
        <fullName evidence="2">Unannotated protein</fullName>
    </submittedName>
</protein>
<dbReference type="Pfam" id="PF19877">
    <property type="entry name" value="DUF6350"/>
    <property type="match status" value="1"/>
</dbReference>
<feature type="transmembrane region" description="Helical" evidence="1">
    <location>
        <begin position="332"/>
        <end position="352"/>
    </location>
</feature>
<feature type="transmembrane region" description="Helical" evidence="1">
    <location>
        <begin position="198"/>
        <end position="220"/>
    </location>
</feature>
<dbReference type="AlphaFoldDB" id="A0A6J7DPY0"/>
<feature type="transmembrane region" description="Helical" evidence="1">
    <location>
        <begin position="227"/>
        <end position="249"/>
    </location>
</feature>
<proteinExistence type="predicted"/>
<gene>
    <name evidence="2" type="ORF">UFOPK3342_01094</name>
</gene>
<feature type="transmembrane region" description="Helical" evidence="1">
    <location>
        <begin position="12"/>
        <end position="36"/>
    </location>
</feature>
<organism evidence="2">
    <name type="scientific">freshwater metagenome</name>
    <dbReference type="NCBI Taxonomy" id="449393"/>
    <lineage>
        <taxon>unclassified sequences</taxon>
        <taxon>metagenomes</taxon>
        <taxon>ecological metagenomes</taxon>
    </lineage>
</organism>
<keyword evidence="1" id="KW-0812">Transmembrane</keyword>
<feature type="transmembrane region" description="Helical" evidence="1">
    <location>
        <begin position="109"/>
        <end position="131"/>
    </location>
</feature>
<sequence length="358" mass="37522">MFVRVLGSTLTQVLRSVALVLLPTGFIALVAWATAGSATGNTGDPMRAALWIWLGAHQLPFALTLPPGNDAGLLSYLPLGALVFPVMAIRNGVRRTIDRLDGNSSLFPLARTLFAVLYTLIGTTVALLSATDAVKPIWYLTPLVLLPLSLICASTVGRKLIFGQAVLFSSRIISLLLGISSIIFGLSLFLNLSTVKNLVVILQPGILGGLLLLLLNILYIPNAVVATLGYFSGTGFALGSASIISPVSFHLQSLPAFPLLGSVPKTSNLIALFGIAVVIFAGALLTIWTTTLSTRVLIQSLFGSVIILAAVAYAGSGALITRSMSAMGVSPWKFTLSVGGELVIGALLAIYIPRVGKR</sequence>
<evidence type="ECO:0000256" key="1">
    <source>
        <dbReference type="SAM" id="Phobius"/>
    </source>
</evidence>
<dbReference type="EMBL" id="CAFBLH010000036">
    <property type="protein sequence ID" value="CAB4873012.1"/>
    <property type="molecule type" value="Genomic_DNA"/>
</dbReference>
<feature type="transmembrane region" description="Helical" evidence="1">
    <location>
        <begin position="168"/>
        <end position="192"/>
    </location>
</feature>
<evidence type="ECO:0000313" key="2">
    <source>
        <dbReference type="EMBL" id="CAB4873012.1"/>
    </source>
</evidence>
<feature type="transmembrane region" description="Helical" evidence="1">
    <location>
        <begin position="269"/>
        <end position="289"/>
    </location>
</feature>
<reference evidence="2" key="1">
    <citation type="submission" date="2020-05" db="EMBL/GenBank/DDBJ databases">
        <authorList>
            <person name="Chiriac C."/>
            <person name="Salcher M."/>
            <person name="Ghai R."/>
            <person name="Kavagutti S V."/>
        </authorList>
    </citation>
    <scope>NUCLEOTIDE SEQUENCE</scope>
</reference>
<keyword evidence="1" id="KW-0472">Membrane</keyword>
<feature type="transmembrane region" description="Helical" evidence="1">
    <location>
        <begin position="137"/>
        <end position="156"/>
    </location>
</feature>
<accession>A0A6J7DPY0</accession>
<keyword evidence="1" id="KW-1133">Transmembrane helix</keyword>
<feature type="transmembrane region" description="Helical" evidence="1">
    <location>
        <begin position="301"/>
        <end position="320"/>
    </location>
</feature>
<dbReference type="InterPro" id="IPR045931">
    <property type="entry name" value="DUF6350"/>
</dbReference>
<feature type="transmembrane region" description="Helical" evidence="1">
    <location>
        <begin position="71"/>
        <end position="89"/>
    </location>
</feature>
<name>A0A6J7DPY0_9ZZZZ</name>